<evidence type="ECO:0000256" key="1">
    <source>
        <dbReference type="SAM" id="Phobius"/>
    </source>
</evidence>
<sequence>MTMTAIHLHIMGMCLEKCGSAAKNLRALAAIDPEHLSLGTQKMPKFGFLVARTLLNQWVVNIFFGLCFWVGYQKFFLGLFGCLCQSNAHRRLRTGGEGNSAKNEAAAGGLF</sequence>
<keyword evidence="1" id="KW-0472">Membrane</keyword>
<organism evidence="2 3">
    <name type="scientific">Allorhizobium taibaishanense</name>
    <dbReference type="NCBI Taxonomy" id="887144"/>
    <lineage>
        <taxon>Bacteria</taxon>
        <taxon>Pseudomonadati</taxon>
        <taxon>Pseudomonadota</taxon>
        <taxon>Alphaproteobacteria</taxon>
        <taxon>Hyphomicrobiales</taxon>
        <taxon>Rhizobiaceae</taxon>
        <taxon>Rhizobium/Agrobacterium group</taxon>
        <taxon>Allorhizobium</taxon>
    </lineage>
</organism>
<gene>
    <name evidence="2" type="ORF">BJF91_24280</name>
</gene>
<reference evidence="2 3" key="1">
    <citation type="submission" date="2016-09" db="EMBL/GenBank/DDBJ databases">
        <title>Rhizobium oryziradicis sp. nov., isolated from the root of rice.</title>
        <authorList>
            <person name="Zhao J."/>
            <person name="Zhang X."/>
        </authorList>
    </citation>
    <scope>NUCLEOTIDE SEQUENCE [LARGE SCALE GENOMIC DNA]</scope>
    <source>
        <strain evidence="2 3">14971</strain>
    </source>
</reference>
<evidence type="ECO:0000313" key="3">
    <source>
        <dbReference type="Proteomes" id="UP000185598"/>
    </source>
</evidence>
<evidence type="ECO:0000313" key="2">
    <source>
        <dbReference type="EMBL" id="OLP52308.1"/>
    </source>
</evidence>
<keyword evidence="1" id="KW-1133">Transmembrane helix</keyword>
<dbReference type="Proteomes" id="UP000185598">
    <property type="component" value="Unassembled WGS sequence"/>
</dbReference>
<proteinExistence type="predicted"/>
<comment type="caution">
    <text evidence="2">The sequence shown here is derived from an EMBL/GenBank/DDBJ whole genome shotgun (WGS) entry which is preliminary data.</text>
</comment>
<protein>
    <submittedName>
        <fullName evidence="2">Uncharacterized protein</fullName>
    </submittedName>
</protein>
<dbReference type="AlphaFoldDB" id="A0A1Q9ABQ8"/>
<dbReference type="EMBL" id="MKIN01000015">
    <property type="protein sequence ID" value="OLP52308.1"/>
    <property type="molecule type" value="Genomic_DNA"/>
</dbReference>
<dbReference type="STRING" id="887144.BJF91_24280"/>
<feature type="transmembrane region" description="Helical" evidence="1">
    <location>
        <begin position="58"/>
        <end position="83"/>
    </location>
</feature>
<name>A0A1Q9ABQ8_9HYPH</name>
<keyword evidence="3" id="KW-1185">Reference proteome</keyword>
<keyword evidence="1" id="KW-0812">Transmembrane</keyword>
<accession>A0A1Q9ABQ8</accession>